<evidence type="ECO:0000313" key="2">
    <source>
        <dbReference type="Proteomes" id="UP000198559"/>
    </source>
</evidence>
<dbReference type="Proteomes" id="UP000198559">
    <property type="component" value="Unassembled WGS sequence"/>
</dbReference>
<dbReference type="EMBL" id="CVUD02000249">
    <property type="protein sequence ID" value="SEH93649.1"/>
    <property type="molecule type" value="Genomic_DNA"/>
</dbReference>
<name>A0A1H6LXU1_9GAMM</name>
<proteinExistence type="predicted"/>
<evidence type="ECO:0000313" key="1">
    <source>
        <dbReference type="EMBL" id="SEH93649.1"/>
    </source>
</evidence>
<dbReference type="AlphaFoldDB" id="A0A1H6LXU1"/>
<gene>
    <name evidence="1" type="ORF">BAZSYMB_SCAFFOLD00022_22</name>
</gene>
<accession>A0A1H6LXU1</accession>
<organism evidence="1 2">
    <name type="scientific">Bathymodiolus azoricus thioautotrophic gill symbiont</name>
    <dbReference type="NCBI Taxonomy" id="235205"/>
    <lineage>
        <taxon>Bacteria</taxon>
        <taxon>Pseudomonadati</taxon>
        <taxon>Pseudomonadota</taxon>
        <taxon>Gammaproteobacteria</taxon>
        <taxon>sulfur-oxidizing symbionts</taxon>
    </lineage>
</organism>
<dbReference type="STRING" id="235205.BAZSYMB_SCAFFOLD00022_22"/>
<reference evidence="2" key="1">
    <citation type="submission" date="2016-06" db="EMBL/GenBank/DDBJ databases">
        <authorList>
            <person name="Petersen J."/>
            <person name="Sayavedra L."/>
        </authorList>
    </citation>
    <scope>NUCLEOTIDE SEQUENCE [LARGE SCALE GENOMIC DNA]</scope>
    <source>
        <strain evidence="2">BazSymB</strain>
    </source>
</reference>
<sequence>MRVKSKWHKTQVKTIEDIGGAMAFICWRITKNHLEDLINEGFVIEKEQVFDVIAEYLCFLIQSIDRLVFNTLSNEQRQELIHKLAKQSAFYYQENKTERIGEGNHWKIFINTYNQRSQDYSNYDFIGNEPDYRFLRYFGEKIKLAMTDVDEKWIVQQMVEIQAPKAFKKIAQSVDDLVSVDKIISKEEKPSKRRKKSLALNANQHAKICNTRINPQAIILFRDFCITHNSPP</sequence>
<protein>
    <submittedName>
        <fullName evidence="1">Uncharacterized protein</fullName>
    </submittedName>
</protein>